<gene>
    <name evidence="3" type="ORF">ANE_LOCUS1251</name>
</gene>
<dbReference type="Proteomes" id="UP000489600">
    <property type="component" value="Unassembled WGS sequence"/>
</dbReference>
<evidence type="ECO:0000259" key="2">
    <source>
        <dbReference type="Pfam" id="PF14111"/>
    </source>
</evidence>
<evidence type="ECO:0000256" key="1">
    <source>
        <dbReference type="SAM" id="MobiDB-lite"/>
    </source>
</evidence>
<dbReference type="AlphaFoldDB" id="A0A565AN35"/>
<feature type="domain" description="DUF4283" evidence="2">
    <location>
        <begin position="73"/>
        <end position="153"/>
    </location>
</feature>
<accession>A0A565AN35</accession>
<comment type="caution">
    <text evidence="3">The sequence shown here is derived from an EMBL/GenBank/DDBJ whole genome shotgun (WGS) entry which is preliminary data.</text>
</comment>
<feature type="region of interest" description="Disordered" evidence="1">
    <location>
        <begin position="1"/>
        <end position="30"/>
    </location>
</feature>
<feature type="compositionally biased region" description="Acidic residues" evidence="1">
    <location>
        <begin position="364"/>
        <end position="376"/>
    </location>
</feature>
<keyword evidence="4" id="KW-1185">Reference proteome</keyword>
<feature type="region of interest" description="Disordered" evidence="1">
    <location>
        <begin position="255"/>
        <end position="284"/>
    </location>
</feature>
<dbReference type="Pfam" id="PF14111">
    <property type="entry name" value="DUF4283"/>
    <property type="match status" value="1"/>
</dbReference>
<name>A0A565AN35_9BRAS</name>
<feature type="region of interest" description="Disordered" evidence="1">
    <location>
        <begin position="301"/>
        <end position="329"/>
    </location>
</feature>
<dbReference type="InterPro" id="IPR040256">
    <property type="entry name" value="At4g02000-like"/>
</dbReference>
<sequence length="436" mass="48239">MGTSSPEGSPSLINQVPFTSQESPANQLPKGPLTSLISGKVVPNSSYATEVEIINDMAKVNIPDEVRKLSQPLWTSYMVGHFIGEAPHIGKVHATVNKIWTSGSRVSKIDAQFLNPKTVMYRIEDSMMRQTVLQRHFWHIGEIPLVVQEWNPKATNLKPDLSAMPIWFLGDVIGISQKLHPNTLRCVRLDVARVLVVVNLENPLLNVISLNDEEETLVKVSYPWLPSRCLTCNTWGHNDVECGRMKKGAMVVPEQNGLGNSPRVSSPTKVLSSQDSLGALTDSASNRQRAEVKGQLVEREAQVEGQGLSDETEQEWTCVRKGGNKSPQKKIDEVGMRQIAAAKTINESETTSPSRFNVLAKISEEEEDKEDGEIGVEETAKEEENHLVSSEDEAPITQAIQKDGESRKKQKGQNKSISIKNLAPHKNAKKSSSRRN</sequence>
<feature type="compositionally biased region" description="Polar residues" evidence="1">
    <location>
        <begin position="1"/>
        <end position="26"/>
    </location>
</feature>
<feature type="region of interest" description="Disordered" evidence="1">
    <location>
        <begin position="363"/>
        <end position="436"/>
    </location>
</feature>
<dbReference type="EMBL" id="CABITT030000001">
    <property type="protein sequence ID" value="VVA90806.1"/>
    <property type="molecule type" value="Genomic_DNA"/>
</dbReference>
<evidence type="ECO:0000313" key="4">
    <source>
        <dbReference type="Proteomes" id="UP000489600"/>
    </source>
</evidence>
<dbReference type="PANTHER" id="PTHR31286">
    <property type="entry name" value="GLYCINE-RICH CELL WALL STRUCTURAL PROTEIN 1.8-LIKE"/>
    <property type="match status" value="1"/>
</dbReference>
<dbReference type="PANTHER" id="PTHR31286:SF148">
    <property type="entry name" value="DUF4283 DOMAIN-CONTAINING PROTEIN"/>
    <property type="match status" value="1"/>
</dbReference>
<proteinExistence type="predicted"/>
<organism evidence="3 4">
    <name type="scientific">Arabis nemorensis</name>
    <dbReference type="NCBI Taxonomy" id="586526"/>
    <lineage>
        <taxon>Eukaryota</taxon>
        <taxon>Viridiplantae</taxon>
        <taxon>Streptophyta</taxon>
        <taxon>Embryophyta</taxon>
        <taxon>Tracheophyta</taxon>
        <taxon>Spermatophyta</taxon>
        <taxon>Magnoliopsida</taxon>
        <taxon>eudicotyledons</taxon>
        <taxon>Gunneridae</taxon>
        <taxon>Pentapetalae</taxon>
        <taxon>rosids</taxon>
        <taxon>malvids</taxon>
        <taxon>Brassicales</taxon>
        <taxon>Brassicaceae</taxon>
        <taxon>Arabideae</taxon>
        <taxon>Arabis</taxon>
    </lineage>
</organism>
<protein>
    <recommendedName>
        <fullName evidence="2">DUF4283 domain-containing protein</fullName>
    </recommendedName>
</protein>
<dbReference type="InterPro" id="IPR025558">
    <property type="entry name" value="DUF4283"/>
</dbReference>
<dbReference type="OrthoDB" id="1112568at2759"/>
<feature type="compositionally biased region" description="Polar residues" evidence="1">
    <location>
        <begin position="257"/>
        <end position="284"/>
    </location>
</feature>
<reference evidence="3" key="1">
    <citation type="submission" date="2019-07" db="EMBL/GenBank/DDBJ databases">
        <authorList>
            <person name="Dittberner H."/>
        </authorList>
    </citation>
    <scope>NUCLEOTIDE SEQUENCE [LARGE SCALE GENOMIC DNA]</scope>
</reference>
<feature type="compositionally biased region" description="Basic residues" evidence="1">
    <location>
        <begin position="426"/>
        <end position="436"/>
    </location>
</feature>
<evidence type="ECO:0000313" key="3">
    <source>
        <dbReference type="EMBL" id="VVA90806.1"/>
    </source>
</evidence>